<evidence type="ECO:0000313" key="1">
    <source>
        <dbReference type="EMBL" id="UPL01721.1"/>
    </source>
</evidence>
<sequence>MGAEPAFQEPEVLLPVYEAEIRREFAVKIESEIRANPRTANFKLNAVQVATILPEHPEERKCSQRDGNVCVLIGTSRPWVGHIVPYAWNDTLANIQKTEKVSQHIQAFFGSSDKVWNMLCLNITDYGMWRSAKLGFKGLGIRPTSQGESVVILQFHWMPRPDMDPTKGMSLQGQNNDFDKMVECAKSLHSDGDSNLIHELPQLSIPSGRLIHVPMPNSEAVHFKAMIDLQWAMVVVAAFCGTADAPDHE</sequence>
<accession>A0ACD3ZKF8</accession>
<proteinExistence type="predicted"/>
<keyword evidence="2" id="KW-1185">Reference proteome</keyword>
<name>A0ACD3ZKF8_FUSSC</name>
<protein>
    <submittedName>
        <fullName evidence="1">Uncharacterized protein</fullName>
    </submittedName>
</protein>
<dbReference type="EMBL" id="CP090038">
    <property type="protein sequence ID" value="UPL01721.1"/>
    <property type="molecule type" value="Genomic_DNA"/>
</dbReference>
<evidence type="ECO:0000313" key="2">
    <source>
        <dbReference type="Proteomes" id="UP000830768"/>
    </source>
</evidence>
<reference evidence="1" key="1">
    <citation type="submission" date="2021-11" db="EMBL/GenBank/DDBJ databases">
        <title>Fusarium solani-melongenae Genome sequencing and assembly.</title>
        <authorList>
            <person name="Xie S."/>
            <person name="Huang L."/>
            <person name="Zhang X."/>
        </authorList>
    </citation>
    <scope>NUCLEOTIDE SEQUENCE</scope>
    <source>
        <strain evidence="1">CRI 24-3</strain>
    </source>
</reference>
<organism evidence="1 2">
    <name type="scientific">Fusarium solani subsp. cucurbitae</name>
    <name type="common">Neocosmosporum cucurbitae</name>
    <dbReference type="NCBI Taxonomy" id="2747967"/>
    <lineage>
        <taxon>Eukaryota</taxon>
        <taxon>Fungi</taxon>
        <taxon>Dikarya</taxon>
        <taxon>Ascomycota</taxon>
        <taxon>Pezizomycotina</taxon>
        <taxon>Sordariomycetes</taxon>
        <taxon>Hypocreomycetidae</taxon>
        <taxon>Hypocreales</taxon>
        <taxon>Nectriaceae</taxon>
        <taxon>Fusarium</taxon>
        <taxon>Fusarium solani species complex</taxon>
    </lineage>
</organism>
<dbReference type="Proteomes" id="UP000830768">
    <property type="component" value="Chromosome 10"/>
</dbReference>
<gene>
    <name evidence="1" type="ORF">LCI18_012655</name>
</gene>